<dbReference type="AlphaFoldDB" id="A0A2H3E0F1"/>
<feature type="compositionally biased region" description="Basic and acidic residues" evidence="1">
    <location>
        <begin position="71"/>
        <end position="96"/>
    </location>
</feature>
<dbReference type="Proteomes" id="UP000217790">
    <property type="component" value="Unassembled WGS sequence"/>
</dbReference>
<protein>
    <submittedName>
        <fullName evidence="2">Uncharacterized protein</fullName>
    </submittedName>
</protein>
<organism evidence="2 3">
    <name type="scientific">Armillaria gallica</name>
    <name type="common">Bulbous honey fungus</name>
    <name type="synonym">Armillaria bulbosa</name>
    <dbReference type="NCBI Taxonomy" id="47427"/>
    <lineage>
        <taxon>Eukaryota</taxon>
        <taxon>Fungi</taxon>
        <taxon>Dikarya</taxon>
        <taxon>Basidiomycota</taxon>
        <taxon>Agaricomycotina</taxon>
        <taxon>Agaricomycetes</taxon>
        <taxon>Agaricomycetidae</taxon>
        <taxon>Agaricales</taxon>
        <taxon>Marasmiineae</taxon>
        <taxon>Physalacriaceae</taxon>
        <taxon>Armillaria</taxon>
    </lineage>
</organism>
<dbReference type="OrthoDB" id="8904098at2759"/>
<keyword evidence="3" id="KW-1185">Reference proteome</keyword>
<name>A0A2H3E0F1_ARMGA</name>
<accession>A0A2H3E0F1</accession>
<sequence length="96" mass="10615">MAGVQVEADLTALSHVKQREDEEGSPSVVVSEHGQELDGIHDGLEFLSKEERATVKQREDEKGSPSVVTSEHGHELDGIHDGLEFPTEEERATLRR</sequence>
<reference evidence="3" key="1">
    <citation type="journal article" date="2017" name="Nat. Ecol. Evol.">
        <title>Genome expansion and lineage-specific genetic innovations in the forest pathogenic fungi Armillaria.</title>
        <authorList>
            <person name="Sipos G."/>
            <person name="Prasanna A.N."/>
            <person name="Walter M.C."/>
            <person name="O'Connor E."/>
            <person name="Balint B."/>
            <person name="Krizsan K."/>
            <person name="Kiss B."/>
            <person name="Hess J."/>
            <person name="Varga T."/>
            <person name="Slot J."/>
            <person name="Riley R."/>
            <person name="Boka B."/>
            <person name="Rigling D."/>
            <person name="Barry K."/>
            <person name="Lee J."/>
            <person name="Mihaltcheva S."/>
            <person name="LaButti K."/>
            <person name="Lipzen A."/>
            <person name="Waldron R."/>
            <person name="Moloney N.M."/>
            <person name="Sperisen C."/>
            <person name="Kredics L."/>
            <person name="Vagvoelgyi C."/>
            <person name="Patrignani A."/>
            <person name="Fitzpatrick D."/>
            <person name="Nagy I."/>
            <person name="Doyle S."/>
            <person name="Anderson J.B."/>
            <person name="Grigoriev I.V."/>
            <person name="Gueldener U."/>
            <person name="Muensterkoetter M."/>
            <person name="Nagy L.G."/>
        </authorList>
    </citation>
    <scope>NUCLEOTIDE SEQUENCE [LARGE SCALE GENOMIC DNA]</scope>
    <source>
        <strain evidence="3">Ar21-2</strain>
    </source>
</reference>
<feature type="non-terminal residue" evidence="2">
    <location>
        <position position="96"/>
    </location>
</feature>
<feature type="compositionally biased region" description="Basic and acidic residues" evidence="1">
    <location>
        <begin position="51"/>
        <end position="63"/>
    </location>
</feature>
<evidence type="ECO:0000313" key="2">
    <source>
        <dbReference type="EMBL" id="PBK99624.1"/>
    </source>
</evidence>
<dbReference type="EMBL" id="KZ293647">
    <property type="protein sequence ID" value="PBK99624.1"/>
    <property type="molecule type" value="Genomic_DNA"/>
</dbReference>
<evidence type="ECO:0000313" key="3">
    <source>
        <dbReference type="Proteomes" id="UP000217790"/>
    </source>
</evidence>
<gene>
    <name evidence="2" type="ORF">ARMGADRAFT_1074479</name>
</gene>
<evidence type="ECO:0000256" key="1">
    <source>
        <dbReference type="SAM" id="MobiDB-lite"/>
    </source>
</evidence>
<feature type="region of interest" description="Disordered" evidence="1">
    <location>
        <begin position="13"/>
        <end position="33"/>
    </location>
</feature>
<proteinExistence type="predicted"/>
<feature type="region of interest" description="Disordered" evidence="1">
    <location>
        <begin position="51"/>
        <end position="96"/>
    </location>
</feature>
<dbReference type="InParanoid" id="A0A2H3E0F1"/>